<dbReference type="RefSeq" id="WP_213982883.1">
    <property type="nucleotide sequence ID" value="NZ_JAFMNX010000001.1"/>
</dbReference>
<keyword evidence="7" id="KW-0690">Ribosome biogenesis</keyword>
<dbReference type="InterPro" id="IPR002036">
    <property type="entry name" value="YbeY"/>
</dbReference>
<feature type="binding site" evidence="7">
    <location>
        <position position="122"/>
    </location>
    <ligand>
        <name>Zn(2+)</name>
        <dbReference type="ChEBI" id="CHEBI:29105"/>
        <note>catalytic</note>
    </ligand>
</feature>
<evidence type="ECO:0000256" key="6">
    <source>
        <dbReference type="ARBA" id="ARBA00022833"/>
    </source>
</evidence>
<keyword evidence="6 7" id="KW-0862">Zinc</keyword>
<reference evidence="8 9" key="1">
    <citation type="submission" date="2021-03" db="EMBL/GenBank/DDBJ databases">
        <title>Tianweitania aestuarii sp. nov., isolated from a tidal flat.</title>
        <authorList>
            <person name="Park S."/>
            <person name="Yoon J.-H."/>
        </authorList>
    </citation>
    <scope>NUCLEOTIDE SEQUENCE [LARGE SCALE GENOMIC DNA]</scope>
    <source>
        <strain evidence="8 9">BSSL-BM11</strain>
    </source>
</reference>
<feature type="binding site" evidence="7">
    <location>
        <position position="126"/>
    </location>
    <ligand>
        <name>Zn(2+)</name>
        <dbReference type="ChEBI" id="CHEBI:29105"/>
        <note>catalytic</note>
    </ligand>
</feature>
<name>A0ABS5RQ89_9HYPH</name>
<keyword evidence="7" id="KW-0963">Cytoplasm</keyword>
<feature type="binding site" evidence="7">
    <location>
        <position position="132"/>
    </location>
    <ligand>
        <name>Zn(2+)</name>
        <dbReference type="ChEBI" id="CHEBI:29105"/>
        <note>catalytic</note>
    </ligand>
</feature>
<evidence type="ECO:0000256" key="4">
    <source>
        <dbReference type="ARBA" id="ARBA00022759"/>
    </source>
</evidence>
<evidence type="ECO:0000313" key="9">
    <source>
        <dbReference type="Proteomes" id="UP001297272"/>
    </source>
</evidence>
<comment type="function">
    <text evidence="7">Single strand-specific metallo-endoribonuclease involved in late-stage 70S ribosome quality control and in maturation of the 3' terminus of the 16S rRNA.</text>
</comment>
<comment type="similarity">
    <text evidence="1 7">Belongs to the endoribonuclease YbeY family.</text>
</comment>
<evidence type="ECO:0000256" key="7">
    <source>
        <dbReference type="HAMAP-Rule" id="MF_00009"/>
    </source>
</evidence>
<dbReference type="EC" id="3.1.-.-" evidence="7"/>
<dbReference type="EMBL" id="JAFMNX010000001">
    <property type="protein sequence ID" value="MBS9719208.1"/>
    <property type="molecule type" value="Genomic_DNA"/>
</dbReference>
<comment type="caution">
    <text evidence="8">The sequence shown here is derived from an EMBL/GenBank/DDBJ whole genome shotgun (WGS) entry which is preliminary data.</text>
</comment>
<comment type="subcellular location">
    <subcellularLocation>
        <location evidence="7">Cytoplasm</location>
    </subcellularLocation>
</comment>
<dbReference type="SUPFAM" id="SSF55486">
    <property type="entry name" value="Metalloproteases ('zincins'), catalytic domain"/>
    <property type="match status" value="1"/>
</dbReference>
<organism evidence="8 9">
    <name type="scientific">Tianweitania aestuarii</name>
    <dbReference type="NCBI Taxonomy" id="2814886"/>
    <lineage>
        <taxon>Bacteria</taxon>
        <taxon>Pseudomonadati</taxon>
        <taxon>Pseudomonadota</taxon>
        <taxon>Alphaproteobacteria</taxon>
        <taxon>Hyphomicrobiales</taxon>
        <taxon>Phyllobacteriaceae</taxon>
        <taxon>Tianweitania</taxon>
    </lineage>
</organism>
<dbReference type="Gene3D" id="3.40.390.30">
    <property type="entry name" value="Metalloproteases ('zincins'), catalytic domain"/>
    <property type="match status" value="1"/>
</dbReference>
<evidence type="ECO:0000313" key="8">
    <source>
        <dbReference type="EMBL" id="MBS9719208.1"/>
    </source>
</evidence>
<evidence type="ECO:0000256" key="3">
    <source>
        <dbReference type="ARBA" id="ARBA00022723"/>
    </source>
</evidence>
<evidence type="ECO:0000256" key="5">
    <source>
        <dbReference type="ARBA" id="ARBA00022801"/>
    </source>
</evidence>
<protein>
    <recommendedName>
        <fullName evidence="7">Endoribonuclease YbeY</fullName>
        <ecNumber evidence="7">3.1.-.-</ecNumber>
    </recommendedName>
</protein>
<comment type="cofactor">
    <cofactor evidence="7">
        <name>Zn(2+)</name>
        <dbReference type="ChEBI" id="CHEBI:29105"/>
    </cofactor>
    <text evidence="7">Binds 1 zinc ion.</text>
</comment>
<dbReference type="PANTHER" id="PTHR46986:SF1">
    <property type="entry name" value="ENDORIBONUCLEASE YBEY, CHLOROPLASTIC"/>
    <property type="match status" value="1"/>
</dbReference>
<dbReference type="Proteomes" id="UP001297272">
    <property type="component" value="Unassembled WGS sequence"/>
</dbReference>
<keyword evidence="7" id="KW-0698">rRNA processing</keyword>
<dbReference type="InterPro" id="IPR020549">
    <property type="entry name" value="YbeY_CS"/>
</dbReference>
<sequence length="159" mass="17789">MSKPEIAVGLEIEAGDWGDETALQALTDRAIAATFERLDVTEGTSELSILLTDDASIQELNREWRAKDKPTNVLSFPAFPVEPGDPLPPMLGDIVIARETVVREAEEENKPFDHHLTHLTVHGLLHLLGFDHETEEEAEEMEGLEREILRSLAIPDPYR</sequence>
<evidence type="ECO:0000256" key="1">
    <source>
        <dbReference type="ARBA" id="ARBA00010875"/>
    </source>
</evidence>
<dbReference type="InterPro" id="IPR023091">
    <property type="entry name" value="MetalPrtase_cat_dom_sf_prd"/>
</dbReference>
<dbReference type="PANTHER" id="PTHR46986">
    <property type="entry name" value="ENDORIBONUCLEASE YBEY, CHLOROPLASTIC"/>
    <property type="match status" value="1"/>
</dbReference>
<dbReference type="NCBIfam" id="TIGR00043">
    <property type="entry name" value="rRNA maturation RNase YbeY"/>
    <property type="match status" value="1"/>
</dbReference>
<keyword evidence="2 7" id="KW-0540">Nuclease</keyword>
<keyword evidence="5 7" id="KW-0378">Hydrolase</keyword>
<keyword evidence="4 7" id="KW-0255">Endonuclease</keyword>
<evidence type="ECO:0000256" key="2">
    <source>
        <dbReference type="ARBA" id="ARBA00022722"/>
    </source>
</evidence>
<keyword evidence="9" id="KW-1185">Reference proteome</keyword>
<dbReference type="PROSITE" id="PS01306">
    <property type="entry name" value="UPF0054"/>
    <property type="match status" value="1"/>
</dbReference>
<keyword evidence="3 7" id="KW-0479">Metal-binding</keyword>
<dbReference type="Pfam" id="PF02130">
    <property type="entry name" value="YbeY"/>
    <property type="match status" value="1"/>
</dbReference>
<accession>A0ABS5RQ89</accession>
<gene>
    <name evidence="7 8" type="primary">ybeY</name>
    <name evidence="8" type="ORF">JYU29_00735</name>
</gene>
<dbReference type="HAMAP" id="MF_00009">
    <property type="entry name" value="Endoribonucl_YbeY"/>
    <property type="match status" value="1"/>
</dbReference>
<proteinExistence type="inferred from homology"/>